<name>A0ABT0EPR1_9PSED</name>
<dbReference type="Proteomes" id="UP001317085">
    <property type="component" value="Unassembled WGS sequence"/>
</dbReference>
<dbReference type="Gene3D" id="2.180.10.10">
    <property type="entry name" value="RHS repeat-associated core"/>
    <property type="match status" value="1"/>
</dbReference>
<dbReference type="InterPro" id="IPR006530">
    <property type="entry name" value="YD"/>
</dbReference>
<dbReference type="EMBL" id="JAKNRV010000407">
    <property type="protein sequence ID" value="MCK1787725.1"/>
    <property type="molecule type" value="Genomic_DNA"/>
</dbReference>
<dbReference type="RefSeq" id="WP_247407453.1">
    <property type="nucleotide sequence ID" value="NZ_JAKNRV010000407.1"/>
</dbReference>
<evidence type="ECO:0000256" key="2">
    <source>
        <dbReference type="SAM" id="MobiDB-lite"/>
    </source>
</evidence>
<feature type="region of interest" description="Disordered" evidence="2">
    <location>
        <begin position="66"/>
        <end position="90"/>
    </location>
</feature>
<reference evidence="4 5" key="1">
    <citation type="submission" date="2022-02" db="EMBL/GenBank/DDBJ databases">
        <title>Comparative genomics of the first Antarctic Pseudomonas spp. capable of biotransforming 2,4,6-Trinitrotoluene.</title>
        <authorList>
            <person name="Cabrera M.A."/>
            <person name="Marquez S.L."/>
            <person name="Perez-Donoso J.M."/>
        </authorList>
    </citation>
    <scope>NUCLEOTIDE SEQUENCE [LARGE SCALE GENOMIC DNA]</scope>
    <source>
        <strain evidence="4 5">TNT11</strain>
    </source>
</reference>
<feature type="non-terminal residue" evidence="4">
    <location>
        <position position="1"/>
    </location>
</feature>
<evidence type="ECO:0000313" key="4">
    <source>
        <dbReference type="EMBL" id="MCK1787725.1"/>
    </source>
</evidence>
<accession>A0ABT0EPR1</accession>
<dbReference type="InterPro" id="IPR056823">
    <property type="entry name" value="TEN-like_YD-shell"/>
</dbReference>
<proteinExistence type="predicted"/>
<protein>
    <submittedName>
        <fullName evidence="4">RHS domain-containing protein</fullName>
    </submittedName>
</protein>
<evidence type="ECO:0000313" key="5">
    <source>
        <dbReference type="Proteomes" id="UP001317085"/>
    </source>
</evidence>
<dbReference type="Pfam" id="PF25023">
    <property type="entry name" value="TEN_YD-shell"/>
    <property type="match status" value="1"/>
</dbReference>
<dbReference type="InterPro" id="IPR022385">
    <property type="entry name" value="Rhs_assc_core"/>
</dbReference>
<sequence>QLLEEHSSAGCLQHHYDELGNLTQTHLPDGRWLNRLYYGSGHLHQLNLDGHVISDFERDRLHRELQRTQGQLRTNTDYDRSGRVRSRQRRSIDQPWQLPPLVETHYSYDPSDNLIGRRRTDRQEHLAYDSSGRILVSQQIGRIETYAYDAAANLLDGPQQGGLVRHNRLLTYQDKRYTYDAFGRMVEKRSAVRGLQRFAYDAESRLVEVRNENGSVVRMAYDPLGRRIEKTEHDSDDCQLGETRFTWDGLRLLQEHKHSQTSLYLYDGDSYEPLARVDGKGEYQRVRYYHNDLNGLPEQLTEADGHDVWRATYRVWGNTREEVREPYFIEEQNLRFQGQYLDRETGLHFNTFRFYDPDVGRFTTTDPIDLMGGFNLYQYAPNPSGWIDPLGWACSAAQRRQNKVNGLAAENLVYQRLMKNPNVTVLGRQVYVRTPGAGRGRYVDILIRNNKTQKIISVEVKSGRAIRSKAQLAKDKVITNGQGVFGHSGKKATGVTVSEARVPLWRLP</sequence>
<keyword evidence="5" id="KW-1185">Reference proteome</keyword>
<organism evidence="4 5">
    <name type="scientific">Pseudomonas emilianonis</name>
    <dbReference type="NCBI Taxonomy" id="2915812"/>
    <lineage>
        <taxon>Bacteria</taxon>
        <taxon>Pseudomonadati</taxon>
        <taxon>Pseudomonadota</taxon>
        <taxon>Gammaproteobacteria</taxon>
        <taxon>Pseudomonadales</taxon>
        <taxon>Pseudomonadaceae</taxon>
        <taxon>Pseudomonas</taxon>
    </lineage>
</organism>
<dbReference type="PANTHER" id="PTHR32305:SF15">
    <property type="entry name" value="PROTEIN RHSA-RELATED"/>
    <property type="match status" value="1"/>
</dbReference>
<dbReference type="InterPro" id="IPR050708">
    <property type="entry name" value="T6SS_VgrG/RHS"/>
</dbReference>
<dbReference type="PANTHER" id="PTHR32305">
    <property type="match status" value="1"/>
</dbReference>
<feature type="domain" description="Teneurin-like YD-shell" evidence="3">
    <location>
        <begin position="78"/>
        <end position="379"/>
    </location>
</feature>
<evidence type="ECO:0000259" key="3">
    <source>
        <dbReference type="Pfam" id="PF25023"/>
    </source>
</evidence>
<gene>
    <name evidence="4" type="ORF">L9Z73_26330</name>
</gene>
<comment type="caution">
    <text evidence="4">The sequence shown here is derived from an EMBL/GenBank/DDBJ whole genome shotgun (WGS) entry which is preliminary data.</text>
</comment>
<evidence type="ECO:0000256" key="1">
    <source>
        <dbReference type="ARBA" id="ARBA00022737"/>
    </source>
</evidence>
<dbReference type="NCBIfam" id="TIGR01643">
    <property type="entry name" value="YD_repeat_2x"/>
    <property type="match status" value="2"/>
</dbReference>
<dbReference type="NCBIfam" id="TIGR03696">
    <property type="entry name" value="Rhs_assc_core"/>
    <property type="match status" value="1"/>
</dbReference>
<dbReference type="PRINTS" id="PR00394">
    <property type="entry name" value="RHSPROTEIN"/>
</dbReference>
<keyword evidence="1" id="KW-0677">Repeat</keyword>